<dbReference type="InterPro" id="IPR055140">
    <property type="entry name" value="Thiolase_C_2"/>
</dbReference>
<organism evidence="3 4">
    <name type="scientific">Parasphingorhabdus litoris</name>
    <dbReference type="NCBI Taxonomy" id="394733"/>
    <lineage>
        <taxon>Bacteria</taxon>
        <taxon>Pseudomonadati</taxon>
        <taxon>Pseudomonadota</taxon>
        <taxon>Alphaproteobacteria</taxon>
        <taxon>Sphingomonadales</taxon>
        <taxon>Sphingomonadaceae</taxon>
        <taxon>Parasphingorhabdus</taxon>
    </lineage>
</organism>
<dbReference type="CDD" id="cd00829">
    <property type="entry name" value="SCP-x_thiolase"/>
    <property type="match status" value="1"/>
</dbReference>
<dbReference type="InterPro" id="IPR016039">
    <property type="entry name" value="Thiolase-like"/>
</dbReference>
<protein>
    <submittedName>
        <fullName evidence="3">Acetyl-CoA acetyltransferase</fullName>
    </submittedName>
</protein>
<dbReference type="NCBIfam" id="NF004936">
    <property type="entry name" value="PRK06289.1"/>
    <property type="match status" value="1"/>
</dbReference>
<keyword evidence="4" id="KW-1185">Reference proteome</keyword>
<sequence length="409" mass="44184">MSQNIYILGGHQTDFAQNWTREDKSLFDLFATTVLTALEKTGLDPKDIEVGHVGNFVAELFTGQGMLGGFFGHVHKDFSGMPASRHEGACASGSLAILGAMTDIESGRYDLACVAGVELMRNVSGGQAADNLGAAIFVGEEGQNAKYIWPAMFSDLAEEYDRRYGLRHEHLMEISKTNFDNARRNPNAQSRNWQFEEKSFTADDDYNPVIEGWMRRQDCGQVSDGAAVVFLASEARAKQYADRRGIPLESLAQIKGWGHTTAPMLMQTKLVDSANDDYVLPWTRKAITDAYRRAGISGPDQLDVIETHDCFSVTEYMAIEHFGITAPGEAWKAIEQGVIGFDGNLPINPSGGLIGMGHPVGATGVRMMLDASKQVTGNAGDYQVEGAATVGTFNVGGSGTTNCAFVVGA</sequence>
<dbReference type="Pfam" id="PF22691">
    <property type="entry name" value="Thiolase_C_1"/>
    <property type="match status" value="1"/>
</dbReference>
<dbReference type="EMBL" id="BAAAEM010000002">
    <property type="protein sequence ID" value="GAA0470829.1"/>
    <property type="molecule type" value="Genomic_DNA"/>
</dbReference>
<dbReference type="InterPro" id="IPR020616">
    <property type="entry name" value="Thiolase_N"/>
</dbReference>
<dbReference type="PANTHER" id="PTHR42870:SF1">
    <property type="entry name" value="NON-SPECIFIC LIPID-TRANSFER PROTEIN-LIKE 2"/>
    <property type="match status" value="1"/>
</dbReference>
<dbReference type="SUPFAM" id="SSF53901">
    <property type="entry name" value="Thiolase-like"/>
    <property type="match status" value="2"/>
</dbReference>
<dbReference type="PIRSF" id="PIRSF000429">
    <property type="entry name" value="Ac-CoA_Ac_transf"/>
    <property type="match status" value="1"/>
</dbReference>
<feature type="domain" description="Thiolase N-terminal" evidence="1">
    <location>
        <begin position="6"/>
        <end position="234"/>
    </location>
</feature>
<dbReference type="PANTHER" id="PTHR42870">
    <property type="entry name" value="ACETYL-COA C-ACETYLTRANSFERASE"/>
    <property type="match status" value="1"/>
</dbReference>
<evidence type="ECO:0000259" key="2">
    <source>
        <dbReference type="Pfam" id="PF22691"/>
    </source>
</evidence>
<dbReference type="RefSeq" id="WP_229956475.1">
    <property type="nucleotide sequence ID" value="NZ_BAAAEM010000002.1"/>
</dbReference>
<proteinExistence type="predicted"/>
<accession>A0ABP3K693</accession>
<gene>
    <name evidence="3" type="ORF">GCM10009096_09670</name>
</gene>
<reference evidence="4" key="1">
    <citation type="journal article" date="2019" name="Int. J. Syst. Evol. Microbiol.">
        <title>The Global Catalogue of Microorganisms (GCM) 10K type strain sequencing project: providing services to taxonomists for standard genome sequencing and annotation.</title>
        <authorList>
            <consortium name="The Broad Institute Genomics Platform"/>
            <consortium name="The Broad Institute Genome Sequencing Center for Infectious Disease"/>
            <person name="Wu L."/>
            <person name="Ma J."/>
        </authorList>
    </citation>
    <scope>NUCLEOTIDE SEQUENCE [LARGE SCALE GENOMIC DNA]</scope>
    <source>
        <strain evidence="4">JCM 14162</strain>
    </source>
</reference>
<evidence type="ECO:0000313" key="3">
    <source>
        <dbReference type="EMBL" id="GAA0470829.1"/>
    </source>
</evidence>
<dbReference type="InterPro" id="IPR002155">
    <property type="entry name" value="Thiolase"/>
</dbReference>
<comment type="caution">
    <text evidence="3">The sequence shown here is derived from an EMBL/GenBank/DDBJ whole genome shotgun (WGS) entry which is preliminary data.</text>
</comment>
<name>A0ABP3K693_9SPHN</name>
<evidence type="ECO:0000313" key="4">
    <source>
        <dbReference type="Proteomes" id="UP001500713"/>
    </source>
</evidence>
<dbReference type="Pfam" id="PF00108">
    <property type="entry name" value="Thiolase_N"/>
    <property type="match status" value="1"/>
</dbReference>
<dbReference type="Proteomes" id="UP001500713">
    <property type="component" value="Unassembled WGS sequence"/>
</dbReference>
<evidence type="ECO:0000259" key="1">
    <source>
        <dbReference type="Pfam" id="PF00108"/>
    </source>
</evidence>
<feature type="domain" description="Thiolase C-terminal" evidence="2">
    <location>
        <begin position="273"/>
        <end position="408"/>
    </location>
</feature>
<dbReference type="Gene3D" id="3.40.47.10">
    <property type="match status" value="1"/>
</dbReference>